<evidence type="ECO:0000313" key="2">
    <source>
        <dbReference type="EMBL" id="GAH89936.1"/>
    </source>
</evidence>
<protein>
    <submittedName>
        <fullName evidence="2">Uncharacterized protein</fullName>
    </submittedName>
</protein>
<dbReference type="EMBL" id="BARV01002104">
    <property type="protein sequence ID" value="GAH89936.1"/>
    <property type="molecule type" value="Genomic_DNA"/>
</dbReference>
<comment type="caution">
    <text evidence="2">The sequence shown here is derived from an EMBL/GenBank/DDBJ whole genome shotgun (WGS) entry which is preliminary data.</text>
</comment>
<gene>
    <name evidence="2" type="ORF">S06H3_05629</name>
</gene>
<proteinExistence type="predicted"/>
<reference evidence="2" key="1">
    <citation type="journal article" date="2014" name="Front. Microbiol.">
        <title>High frequency of phylogenetically diverse reductive dehalogenase-homologous genes in deep subseafloor sedimentary metagenomes.</title>
        <authorList>
            <person name="Kawai M."/>
            <person name="Futagami T."/>
            <person name="Toyoda A."/>
            <person name="Takaki Y."/>
            <person name="Nishi S."/>
            <person name="Hori S."/>
            <person name="Arai W."/>
            <person name="Tsubouchi T."/>
            <person name="Morono Y."/>
            <person name="Uchiyama I."/>
            <person name="Ito T."/>
            <person name="Fujiyama A."/>
            <person name="Inagaki F."/>
            <person name="Takami H."/>
        </authorList>
    </citation>
    <scope>NUCLEOTIDE SEQUENCE</scope>
    <source>
        <strain evidence="2">Expedition CK06-06</strain>
    </source>
</reference>
<keyword evidence="1" id="KW-0812">Transmembrane</keyword>
<keyword evidence="1" id="KW-1133">Transmembrane helix</keyword>
<feature type="transmembrane region" description="Helical" evidence="1">
    <location>
        <begin position="12"/>
        <end position="37"/>
    </location>
</feature>
<keyword evidence="1" id="KW-0472">Membrane</keyword>
<evidence type="ECO:0000256" key="1">
    <source>
        <dbReference type="SAM" id="Phobius"/>
    </source>
</evidence>
<dbReference type="AlphaFoldDB" id="X1J5C7"/>
<organism evidence="2">
    <name type="scientific">marine sediment metagenome</name>
    <dbReference type="NCBI Taxonomy" id="412755"/>
    <lineage>
        <taxon>unclassified sequences</taxon>
        <taxon>metagenomes</taxon>
        <taxon>ecological metagenomes</taxon>
    </lineage>
</organism>
<sequence length="148" mass="16522">MEKQKKQILSENLRVLLFKFSIPTVTGMLIIALYNFVDAFTLICEVIESKLKPSLPYGDKCQNAFGDKPEFTDIGTINRVIIGIGEQDVDTKAIKPRIKADIIGASSDHLILHVKSNSIEVGSEIQFDINYSALLRLSTSSYVKKVFI</sequence>
<accession>X1J5C7</accession>
<name>X1J5C7_9ZZZZ</name>